<comment type="caution">
    <text evidence="1">The sequence shown here is derived from an EMBL/GenBank/DDBJ whole genome shotgun (WGS) entry which is preliminary data.</text>
</comment>
<protein>
    <submittedName>
        <fullName evidence="1">Uncharacterized protein</fullName>
    </submittedName>
</protein>
<dbReference type="AlphaFoldDB" id="A0A645I292"/>
<sequence>MLDELDGDSVKRTLDGGPQGYQAPIGIVAVDELLFLDHEAVGIIVQDVAGIPAHLQSRTVDHHRLKGRAGLAQGVGGPVEAPDLVDVSAADHHQNLAVFHIGYYHSRLDDFALAFDFGELLIVGINLFSFGLGNRIQSGVNTVTAGIHADGVGLVNAQNSAGFIERIVQEGLVGKIPVFHAAGGFDYV</sequence>
<dbReference type="EMBL" id="VSSQ01104511">
    <property type="protein sequence ID" value="MPN44966.1"/>
    <property type="molecule type" value="Genomic_DNA"/>
</dbReference>
<accession>A0A645I292</accession>
<gene>
    <name evidence="1" type="ORF">SDC9_192533</name>
</gene>
<evidence type="ECO:0000313" key="1">
    <source>
        <dbReference type="EMBL" id="MPN44966.1"/>
    </source>
</evidence>
<organism evidence="1">
    <name type="scientific">bioreactor metagenome</name>
    <dbReference type="NCBI Taxonomy" id="1076179"/>
    <lineage>
        <taxon>unclassified sequences</taxon>
        <taxon>metagenomes</taxon>
        <taxon>ecological metagenomes</taxon>
    </lineage>
</organism>
<proteinExistence type="predicted"/>
<reference evidence="1" key="1">
    <citation type="submission" date="2019-08" db="EMBL/GenBank/DDBJ databases">
        <authorList>
            <person name="Kucharzyk K."/>
            <person name="Murdoch R.W."/>
            <person name="Higgins S."/>
            <person name="Loffler F."/>
        </authorList>
    </citation>
    <scope>NUCLEOTIDE SEQUENCE</scope>
</reference>
<name>A0A645I292_9ZZZZ</name>